<proteinExistence type="predicted"/>
<comment type="caution">
    <text evidence="1">The sequence shown here is derived from an EMBL/GenBank/DDBJ whole genome shotgun (WGS) entry which is preliminary data.</text>
</comment>
<dbReference type="AlphaFoldDB" id="A0A077NEC5"/>
<dbReference type="HOGENOM" id="CLU_3298753_0_0_6"/>
<protein>
    <submittedName>
        <fullName evidence="1">Uncharacterized protein</fullName>
    </submittedName>
</protein>
<dbReference type="EMBL" id="CBSV010000081">
    <property type="protein sequence ID" value="CDH00567.1"/>
    <property type="molecule type" value="Genomic_DNA"/>
</dbReference>
<gene>
    <name evidence="1" type="ORF">XBFM1_1710035</name>
</gene>
<name>A0A077NEC5_XENBV</name>
<dbReference type="Proteomes" id="UP000028487">
    <property type="component" value="Unassembled WGS sequence"/>
</dbReference>
<reference evidence="1" key="1">
    <citation type="submission" date="2013-07" db="EMBL/GenBank/DDBJ databases">
        <title>Sub-species coevolution in mutualistic symbiosis.</title>
        <authorList>
            <person name="Murfin K."/>
            <person name="Klassen J."/>
            <person name="Lee M."/>
            <person name="Forst S."/>
            <person name="Stock P."/>
            <person name="Goodrich-Blair H."/>
        </authorList>
    </citation>
    <scope>NUCLEOTIDE SEQUENCE [LARGE SCALE GENOMIC DNA]</scope>
    <source>
        <strain evidence="1">Feltiae Moldova</strain>
    </source>
</reference>
<evidence type="ECO:0000313" key="1">
    <source>
        <dbReference type="EMBL" id="CDH00567.1"/>
    </source>
</evidence>
<organism evidence="1">
    <name type="scientific">Xenorhabdus bovienii str. feltiae Moldova</name>
    <dbReference type="NCBI Taxonomy" id="1398200"/>
    <lineage>
        <taxon>Bacteria</taxon>
        <taxon>Pseudomonadati</taxon>
        <taxon>Pseudomonadota</taxon>
        <taxon>Gammaproteobacteria</taxon>
        <taxon>Enterobacterales</taxon>
        <taxon>Morganellaceae</taxon>
        <taxon>Xenorhabdus</taxon>
    </lineage>
</organism>
<sequence>MNSFDSVAISKALVISHLFVDKGVVNVVDTKSLQTVALSR</sequence>
<accession>A0A077NEC5</accession>